<reference evidence="1 2" key="2">
    <citation type="journal article" date="2022" name="Mol. Ecol. Resour.">
        <title>The genomes of chicory, endive, great burdock and yacon provide insights into Asteraceae paleo-polyploidization history and plant inulin production.</title>
        <authorList>
            <person name="Fan W."/>
            <person name="Wang S."/>
            <person name="Wang H."/>
            <person name="Wang A."/>
            <person name="Jiang F."/>
            <person name="Liu H."/>
            <person name="Zhao H."/>
            <person name="Xu D."/>
            <person name="Zhang Y."/>
        </authorList>
    </citation>
    <scope>NUCLEOTIDE SEQUENCE [LARGE SCALE GENOMIC DNA]</scope>
    <source>
        <strain evidence="2">cv. Niubang</strain>
    </source>
</reference>
<reference evidence="2" key="1">
    <citation type="journal article" date="2022" name="Mol. Ecol. Resour.">
        <title>The genomes of chicory, endive, great burdock and yacon provide insights into Asteraceae palaeo-polyploidization history and plant inulin production.</title>
        <authorList>
            <person name="Fan W."/>
            <person name="Wang S."/>
            <person name="Wang H."/>
            <person name="Wang A."/>
            <person name="Jiang F."/>
            <person name="Liu H."/>
            <person name="Zhao H."/>
            <person name="Xu D."/>
            <person name="Zhang Y."/>
        </authorList>
    </citation>
    <scope>NUCLEOTIDE SEQUENCE [LARGE SCALE GENOMIC DNA]</scope>
    <source>
        <strain evidence="2">cv. Niubang</strain>
    </source>
</reference>
<evidence type="ECO:0000313" key="2">
    <source>
        <dbReference type="Proteomes" id="UP001055879"/>
    </source>
</evidence>
<keyword evidence="2" id="KW-1185">Reference proteome</keyword>
<dbReference type="EMBL" id="CM042048">
    <property type="protein sequence ID" value="KAI3759696.1"/>
    <property type="molecule type" value="Genomic_DNA"/>
</dbReference>
<accession>A0ACB9ELY3</accession>
<proteinExistence type="predicted"/>
<evidence type="ECO:0000313" key="1">
    <source>
        <dbReference type="EMBL" id="KAI3759696.1"/>
    </source>
</evidence>
<comment type="caution">
    <text evidence="1">The sequence shown here is derived from an EMBL/GenBank/DDBJ whole genome shotgun (WGS) entry which is preliminary data.</text>
</comment>
<organism evidence="1 2">
    <name type="scientific">Arctium lappa</name>
    <name type="common">Greater burdock</name>
    <name type="synonym">Lappa major</name>
    <dbReference type="NCBI Taxonomy" id="4217"/>
    <lineage>
        <taxon>Eukaryota</taxon>
        <taxon>Viridiplantae</taxon>
        <taxon>Streptophyta</taxon>
        <taxon>Embryophyta</taxon>
        <taxon>Tracheophyta</taxon>
        <taxon>Spermatophyta</taxon>
        <taxon>Magnoliopsida</taxon>
        <taxon>eudicotyledons</taxon>
        <taxon>Gunneridae</taxon>
        <taxon>Pentapetalae</taxon>
        <taxon>asterids</taxon>
        <taxon>campanulids</taxon>
        <taxon>Asterales</taxon>
        <taxon>Asteraceae</taxon>
        <taxon>Carduoideae</taxon>
        <taxon>Cardueae</taxon>
        <taxon>Arctiinae</taxon>
        <taxon>Arctium</taxon>
    </lineage>
</organism>
<name>A0ACB9ELY3_ARCLA</name>
<protein>
    <submittedName>
        <fullName evidence="1">Uncharacterized protein</fullName>
    </submittedName>
</protein>
<gene>
    <name evidence="1" type="ORF">L6452_07705</name>
</gene>
<dbReference type="Proteomes" id="UP001055879">
    <property type="component" value="Linkage Group LG02"/>
</dbReference>
<sequence length="96" mass="11127">MGNEDPYRGSIDHGEWRSFQLMVLWEFLLVLPSPPLQERFKGKFQKVHKRVKKGIHELRDVKEFIPGLDVEHLQEEKVGAASGRGKSGRLKAWAKF</sequence>